<dbReference type="HOGENOM" id="CLU_2816525_0_0_1"/>
<dbReference type="AlphaFoldDB" id="J3MH32"/>
<accession>J3MH32</accession>
<name>J3MH32_ORYBR</name>
<reference evidence="1" key="2">
    <citation type="submission" date="2013-04" db="UniProtKB">
        <authorList>
            <consortium name="EnsemblPlants"/>
        </authorList>
    </citation>
    <scope>IDENTIFICATION</scope>
</reference>
<organism evidence="1">
    <name type="scientific">Oryza brachyantha</name>
    <name type="common">malo sina</name>
    <dbReference type="NCBI Taxonomy" id="4533"/>
    <lineage>
        <taxon>Eukaryota</taxon>
        <taxon>Viridiplantae</taxon>
        <taxon>Streptophyta</taxon>
        <taxon>Embryophyta</taxon>
        <taxon>Tracheophyta</taxon>
        <taxon>Spermatophyta</taxon>
        <taxon>Magnoliopsida</taxon>
        <taxon>Liliopsida</taxon>
        <taxon>Poales</taxon>
        <taxon>Poaceae</taxon>
        <taxon>BOP clade</taxon>
        <taxon>Oryzoideae</taxon>
        <taxon>Oryzeae</taxon>
        <taxon>Oryzinae</taxon>
        <taxon>Oryza</taxon>
    </lineage>
</organism>
<evidence type="ECO:0000313" key="2">
    <source>
        <dbReference type="Proteomes" id="UP000006038"/>
    </source>
</evidence>
<sequence>MEAAEEEDCHSYCGSSSSVLCEDGSDDAAASRAPLPFDLNMPPPPEEVDMAAMADQMGIRYDTLLRL</sequence>
<proteinExistence type="predicted"/>
<keyword evidence="2" id="KW-1185">Reference proteome</keyword>
<dbReference type="EnsemblPlants" id="OB06G33260.1">
    <property type="protein sequence ID" value="OB06G33260.1"/>
    <property type="gene ID" value="OB06G33260"/>
</dbReference>
<evidence type="ECO:0000313" key="1">
    <source>
        <dbReference type="EnsemblPlants" id="OB06G33260.1"/>
    </source>
</evidence>
<reference evidence="1" key="1">
    <citation type="journal article" date="2013" name="Nat. Commun.">
        <title>Whole-genome sequencing of Oryza brachyantha reveals mechanisms underlying Oryza genome evolution.</title>
        <authorList>
            <person name="Chen J."/>
            <person name="Huang Q."/>
            <person name="Gao D."/>
            <person name="Wang J."/>
            <person name="Lang Y."/>
            <person name="Liu T."/>
            <person name="Li B."/>
            <person name="Bai Z."/>
            <person name="Luis Goicoechea J."/>
            <person name="Liang C."/>
            <person name="Chen C."/>
            <person name="Zhang W."/>
            <person name="Sun S."/>
            <person name="Liao Y."/>
            <person name="Zhang X."/>
            <person name="Yang L."/>
            <person name="Song C."/>
            <person name="Wang M."/>
            <person name="Shi J."/>
            <person name="Liu G."/>
            <person name="Liu J."/>
            <person name="Zhou H."/>
            <person name="Zhou W."/>
            <person name="Yu Q."/>
            <person name="An N."/>
            <person name="Chen Y."/>
            <person name="Cai Q."/>
            <person name="Wang B."/>
            <person name="Liu B."/>
            <person name="Min J."/>
            <person name="Huang Y."/>
            <person name="Wu H."/>
            <person name="Li Z."/>
            <person name="Zhang Y."/>
            <person name="Yin Y."/>
            <person name="Song W."/>
            <person name="Jiang J."/>
            <person name="Jackson S.A."/>
            <person name="Wing R.A."/>
            <person name="Wang J."/>
            <person name="Chen M."/>
        </authorList>
    </citation>
    <scope>NUCLEOTIDE SEQUENCE [LARGE SCALE GENOMIC DNA]</scope>
    <source>
        <strain evidence="1">cv. IRGC 101232</strain>
    </source>
</reference>
<dbReference type="Proteomes" id="UP000006038">
    <property type="component" value="Chromosome 6"/>
</dbReference>
<protein>
    <submittedName>
        <fullName evidence="1">Uncharacterized protein</fullName>
    </submittedName>
</protein>
<dbReference type="Gramene" id="OB06G33260.1">
    <property type="protein sequence ID" value="OB06G33260.1"/>
    <property type="gene ID" value="OB06G33260"/>
</dbReference>